<dbReference type="PANTHER" id="PTHR44858">
    <property type="entry name" value="TETRATRICOPEPTIDE REPEAT PROTEIN 6"/>
    <property type="match status" value="1"/>
</dbReference>
<dbReference type="PROSITE" id="PS50005">
    <property type="entry name" value="TPR"/>
    <property type="match status" value="1"/>
</dbReference>
<dbReference type="PANTHER" id="PTHR44858:SF1">
    <property type="entry name" value="UDP-N-ACETYLGLUCOSAMINE--PEPTIDE N-ACETYLGLUCOSAMINYLTRANSFERASE SPINDLY-RELATED"/>
    <property type="match status" value="1"/>
</dbReference>
<dbReference type="RefSeq" id="WP_073209539.1">
    <property type="nucleotide sequence ID" value="NZ_FRBD01000016.1"/>
</dbReference>
<evidence type="ECO:0000313" key="5">
    <source>
        <dbReference type="Proteomes" id="UP000184130"/>
    </source>
</evidence>
<name>A0A1M6WHH8_XYLRU</name>
<keyword evidence="2 3" id="KW-0802">TPR repeat</keyword>
<evidence type="ECO:0000256" key="1">
    <source>
        <dbReference type="ARBA" id="ARBA00022737"/>
    </source>
</evidence>
<sequence length="237" mass="27010">MRKLVSLARLDRLVYLVFLVLLASGPIGPEANAQTPKQWRDSVSVLIAQLDRQPNNIDLRLKKAEANINLSQYDYAADEYSKVLKLDERNLAALYFRAFCHTQLRHYDMARADYEAFLAIHPEHLEAHLGLAHVLQLLNRRADAVDELNRSVQMFPDSADAYAARAAYETQLEQYDAAIYDWDEAIRLRPNDAALTVSKVDILLSLGRKNEAREALDKAVKQGTPRAALKEWFDKCK</sequence>
<dbReference type="SMART" id="SM00028">
    <property type="entry name" value="TPR"/>
    <property type="match status" value="4"/>
</dbReference>
<dbReference type="Gene3D" id="1.25.40.10">
    <property type="entry name" value="Tetratricopeptide repeat domain"/>
    <property type="match status" value="2"/>
</dbReference>
<dbReference type="Pfam" id="PF13432">
    <property type="entry name" value="TPR_16"/>
    <property type="match status" value="1"/>
</dbReference>
<feature type="repeat" description="TPR" evidence="3">
    <location>
        <begin position="159"/>
        <end position="192"/>
    </location>
</feature>
<evidence type="ECO:0000256" key="2">
    <source>
        <dbReference type="ARBA" id="ARBA00022803"/>
    </source>
</evidence>
<evidence type="ECO:0000256" key="3">
    <source>
        <dbReference type="PROSITE-ProRule" id="PRU00339"/>
    </source>
</evidence>
<dbReference type="Pfam" id="PF14559">
    <property type="entry name" value="TPR_19"/>
    <property type="match status" value="1"/>
</dbReference>
<dbReference type="EMBL" id="FRBD01000016">
    <property type="protein sequence ID" value="SHK93066.1"/>
    <property type="molecule type" value="Genomic_DNA"/>
</dbReference>
<dbReference type="InterPro" id="IPR011990">
    <property type="entry name" value="TPR-like_helical_dom_sf"/>
</dbReference>
<gene>
    <name evidence="4" type="ORF">SAMN05216463_116106</name>
</gene>
<evidence type="ECO:0000313" key="4">
    <source>
        <dbReference type="EMBL" id="SHK93066.1"/>
    </source>
</evidence>
<dbReference type="SUPFAM" id="SSF48452">
    <property type="entry name" value="TPR-like"/>
    <property type="match status" value="1"/>
</dbReference>
<proteinExistence type="predicted"/>
<protein>
    <submittedName>
        <fullName evidence="4">Tetratricopeptide repeat-containing protein</fullName>
    </submittedName>
</protein>
<dbReference type="OrthoDB" id="1120910at2"/>
<keyword evidence="1" id="KW-0677">Repeat</keyword>
<accession>A0A1M6WHH8</accession>
<reference evidence="4 5" key="1">
    <citation type="submission" date="2016-11" db="EMBL/GenBank/DDBJ databases">
        <authorList>
            <person name="Jaros S."/>
            <person name="Januszkiewicz K."/>
            <person name="Wedrychowicz H."/>
        </authorList>
    </citation>
    <scope>NUCLEOTIDE SEQUENCE [LARGE SCALE GENOMIC DNA]</scope>
    <source>
        <strain evidence="4 5">KHT3</strain>
    </source>
</reference>
<organism evidence="4 5">
    <name type="scientific">Xylanibacter ruminicola</name>
    <name type="common">Prevotella ruminicola</name>
    <dbReference type="NCBI Taxonomy" id="839"/>
    <lineage>
        <taxon>Bacteria</taxon>
        <taxon>Pseudomonadati</taxon>
        <taxon>Bacteroidota</taxon>
        <taxon>Bacteroidia</taxon>
        <taxon>Bacteroidales</taxon>
        <taxon>Prevotellaceae</taxon>
        <taxon>Xylanibacter</taxon>
    </lineage>
</organism>
<dbReference type="Proteomes" id="UP000184130">
    <property type="component" value="Unassembled WGS sequence"/>
</dbReference>
<dbReference type="InterPro" id="IPR050498">
    <property type="entry name" value="Ycf3"/>
</dbReference>
<dbReference type="AlphaFoldDB" id="A0A1M6WHH8"/>
<dbReference type="InterPro" id="IPR019734">
    <property type="entry name" value="TPR_rpt"/>
</dbReference>